<dbReference type="NCBIfam" id="NF040713">
    <property type="entry name" value="ZapE"/>
    <property type="match status" value="1"/>
</dbReference>
<evidence type="ECO:0000256" key="1">
    <source>
        <dbReference type="ARBA" id="ARBA00010322"/>
    </source>
</evidence>
<gene>
    <name evidence="4" type="primary">Lace1</name>
    <name evidence="4" type="ORF">Tcan_04656</name>
</gene>
<keyword evidence="3" id="KW-0067">ATP-binding</keyword>
<dbReference type="InterPro" id="IPR027417">
    <property type="entry name" value="P-loop_NTPase"/>
</dbReference>
<dbReference type="GO" id="GO:0005524">
    <property type="term" value="F:ATP binding"/>
    <property type="evidence" value="ECO:0007669"/>
    <property type="project" value="UniProtKB-KW"/>
</dbReference>
<organism evidence="4 5">
    <name type="scientific">Toxocara canis</name>
    <name type="common">Canine roundworm</name>
    <dbReference type="NCBI Taxonomy" id="6265"/>
    <lineage>
        <taxon>Eukaryota</taxon>
        <taxon>Metazoa</taxon>
        <taxon>Ecdysozoa</taxon>
        <taxon>Nematoda</taxon>
        <taxon>Chromadorea</taxon>
        <taxon>Rhabditida</taxon>
        <taxon>Spirurina</taxon>
        <taxon>Ascaridomorpha</taxon>
        <taxon>Ascaridoidea</taxon>
        <taxon>Toxocaridae</taxon>
        <taxon>Toxocara</taxon>
    </lineage>
</organism>
<dbReference type="GO" id="GO:0005739">
    <property type="term" value="C:mitochondrion"/>
    <property type="evidence" value="ECO:0007669"/>
    <property type="project" value="TreeGrafter"/>
</dbReference>
<dbReference type="OMA" id="ARRFINM"/>
<proteinExistence type="inferred from homology"/>
<keyword evidence="5" id="KW-1185">Reference proteome</keyword>
<protein>
    <submittedName>
        <fullName evidence="4">Lactation elevated protein 1</fullName>
    </submittedName>
</protein>
<accession>A0A0B2VS59</accession>
<evidence type="ECO:0000256" key="2">
    <source>
        <dbReference type="ARBA" id="ARBA00022741"/>
    </source>
</evidence>
<evidence type="ECO:0000313" key="5">
    <source>
        <dbReference type="Proteomes" id="UP000031036"/>
    </source>
</evidence>
<dbReference type="EMBL" id="JPKZ01001066">
    <property type="protein sequence ID" value="KHN84139.1"/>
    <property type="molecule type" value="Genomic_DNA"/>
</dbReference>
<sequence length="446" mass="50915">MLPVIRVQRVSDIAVGGEHSAGIIHKVYLAKVKKGLLDRDEFQLKVVDRLDDLLQQLYSYRPDVQPNGLLSKLFAGTRRIREPPKGIYLYGTVVTSLLSIQVLSSGCGKTMLMDLFFDQCKLEKKLRVHFHAFMNDFHKEMHRQKMAAPSRSLLRDPIVDPVPAIAKSIFEKSTLLCFDEFQVTDVADAMILKRLFNELFHNGIIVVCTSNRDPSDLYKNGLQRHQFVPFIDLLQVKCLTICLDSGIDYRKNVLGVIKSYFVRCGCRTDIELDRLFKQLIGRENDEVKSKVLNVLGRNVRVEKCCGGVADIPFYDVCGRPCGSQDYLVLSQVFHTVILRDVPVLTYDRSNEARRFITLVDTFYDQKVRLVCSADASIENLFQLNSDSTLSHDQRVLMDDLCLKEGQEDSKANVFSGHEELFACERTVSRLYEMSSESYWAQREPSS</sequence>
<dbReference type="Proteomes" id="UP000031036">
    <property type="component" value="Unassembled WGS sequence"/>
</dbReference>
<dbReference type="Gene3D" id="3.40.50.300">
    <property type="entry name" value="P-loop containing nucleotide triphosphate hydrolases"/>
    <property type="match status" value="1"/>
</dbReference>
<dbReference type="PANTHER" id="PTHR12169">
    <property type="entry name" value="ATPASE N2B"/>
    <property type="match status" value="1"/>
</dbReference>
<evidence type="ECO:0000313" key="4">
    <source>
        <dbReference type="EMBL" id="KHN84139.1"/>
    </source>
</evidence>
<evidence type="ECO:0000256" key="3">
    <source>
        <dbReference type="ARBA" id="ARBA00022840"/>
    </source>
</evidence>
<dbReference type="AlphaFoldDB" id="A0A0B2VS59"/>
<dbReference type="PANTHER" id="PTHR12169:SF6">
    <property type="entry name" value="AFG1-LIKE ATPASE"/>
    <property type="match status" value="1"/>
</dbReference>
<dbReference type="OrthoDB" id="548867at2759"/>
<dbReference type="Pfam" id="PF03969">
    <property type="entry name" value="AFG1_ATPase"/>
    <property type="match status" value="1"/>
</dbReference>
<dbReference type="SUPFAM" id="SSF52540">
    <property type="entry name" value="P-loop containing nucleoside triphosphate hydrolases"/>
    <property type="match status" value="1"/>
</dbReference>
<keyword evidence="2" id="KW-0547">Nucleotide-binding</keyword>
<dbReference type="GO" id="GO:0016887">
    <property type="term" value="F:ATP hydrolysis activity"/>
    <property type="evidence" value="ECO:0007669"/>
    <property type="project" value="InterPro"/>
</dbReference>
<reference evidence="4 5" key="1">
    <citation type="submission" date="2014-11" db="EMBL/GenBank/DDBJ databases">
        <title>Genetic blueprint of the zoonotic pathogen Toxocara canis.</title>
        <authorList>
            <person name="Zhu X.-Q."/>
            <person name="Korhonen P.K."/>
            <person name="Cai H."/>
            <person name="Young N.D."/>
            <person name="Nejsum P."/>
            <person name="von Samson-Himmelstjerna G."/>
            <person name="Boag P.R."/>
            <person name="Tan P."/>
            <person name="Li Q."/>
            <person name="Min J."/>
            <person name="Yang Y."/>
            <person name="Wang X."/>
            <person name="Fang X."/>
            <person name="Hall R.S."/>
            <person name="Hofmann A."/>
            <person name="Sternberg P.W."/>
            <person name="Jex A.R."/>
            <person name="Gasser R.B."/>
        </authorList>
    </citation>
    <scope>NUCLEOTIDE SEQUENCE [LARGE SCALE GENOMIC DNA]</scope>
    <source>
        <strain evidence="4">PN_DK_2014</strain>
    </source>
</reference>
<name>A0A0B2VS59_TOXCA</name>
<dbReference type="InterPro" id="IPR005654">
    <property type="entry name" value="ATPase_AFG1-like"/>
</dbReference>
<comment type="similarity">
    <text evidence="1">Belongs to the AFG1 ATPase family.</text>
</comment>
<dbReference type="STRING" id="6265.A0A0B2VS59"/>
<comment type="caution">
    <text evidence="4">The sequence shown here is derived from an EMBL/GenBank/DDBJ whole genome shotgun (WGS) entry which is preliminary data.</text>
</comment>